<name>A0A927E7P2_9HYPH</name>
<reference evidence="1" key="1">
    <citation type="submission" date="2020-09" db="EMBL/GenBank/DDBJ databases">
        <title>Bosea spartocytisi sp. nov. a root nodule endophyte of Spartocytisus supranubius in the high mountain ecosystem fo the Teide National Park (Canary Islands, Spain).</title>
        <authorList>
            <person name="Pulido-Suarez L."/>
            <person name="Peix A."/>
            <person name="Igual J.M."/>
            <person name="Socas-Perez N."/>
            <person name="Velazquez E."/>
            <person name="Flores-Felix J.D."/>
            <person name="Leon-Barrios M."/>
        </authorList>
    </citation>
    <scope>NUCLEOTIDE SEQUENCE</scope>
    <source>
        <strain evidence="1">SSUT16</strain>
    </source>
</reference>
<dbReference type="AlphaFoldDB" id="A0A927E7P2"/>
<gene>
    <name evidence="1" type="ORF">IED13_02000</name>
</gene>
<protein>
    <submittedName>
        <fullName evidence="1">Uncharacterized protein</fullName>
    </submittedName>
</protein>
<evidence type="ECO:0000313" key="2">
    <source>
        <dbReference type="Proteomes" id="UP000619295"/>
    </source>
</evidence>
<evidence type="ECO:0000313" key="1">
    <source>
        <dbReference type="EMBL" id="MBD3844456.1"/>
    </source>
</evidence>
<sequence>MTELRLTLREIRLIIERLVQANGVAPGLLFAVRDAAVVSAILPVAGFEKLSAEIAALAASSVKPATLSEGENGVLQVDVAGQHPWLVAEALLDLAVERFRLTGRGEVLVCGAVSPCEFGVVAGLAEKHGLTAICSEVAGGVLLEVRPRLARTEGLLNHVRREGCTVAAGLWWPLYHASHAALAPDSFESRRHAGTIRVEADGRIVGRNDEDETDLSMLAADPIRLRPASIP</sequence>
<proteinExistence type="predicted"/>
<dbReference type="EMBL" id="JACXWY010000001">
    <property type="protein sequence ID" value="MBD3844456.1"/>
    <property type="molecule type" value="Genomic_DNA"/>
</dbReference>
<organism evidence="1 2">
    <name type="scientific">Bosea spartocytisi</name>
    <dbReference type="NCBI Taxonomy" id="2773451"/>
    <lineage>
        <taxon>Bacteria</taxon>
        <taxon>Pseudomonadati</taxon>
        <taxon>Pseudomonadota</taxon>
        <taxon>Alphaproteobacteria</taxon>
        <taxon>Hyphomicrobiales</taxon>
        <taxon>Boseaceae</taxon>
        <taxon>Bosea</taxon>
    </lineage>
</organism>
<accession>A0A927E7P2</accession>
<comment type="caution">
    <text evidence="1">The sequence shown here is derived from an EMBL/GenBank/DDBJ whole genome shotgun (WGS) entry which is preliminary data.</text>
</comment>
<dbReference type="RefSeq" id="WP_191123200.1">
    <property type="nucleotide sequence ID" value="NZ_JACXWY010000001.1"/>
</dbReference>
<dbReference type="Proteomes" id="UP000619295">
    <property type="component" value="Unassembled WGS sequence"/>
</dbReference>
<keyword evidence="2" id="KW-1185">Reference proteome</keyword>